<proteinExistence type="predicted"/>
<dbReference type="EMBL" id="FRBK01000001">
    <property type="protein sequence ID" value="SHK82854.1"/>
    <property type="molecule type" value="Genomic_DNA"/>
</dbReference>
<feature type="compositionally biased region" description="Low complexity" evidence="1">
    <location>
        <begin position="8"/>
        <end position="33"/>
    </location>
</feature>
<feature type="compositionally biased region" description="Basic and acidic residues" evidence="1">
    <location>
        <begin position="102"/>
        <end position="111"/>
    </location>
</feature>
<organism evidence="2 3">
    <name type="scientific">Streptomyces yunnanensis</name>
    <dbReference type="NCBI Taxonomy" id="156453"/>
    <lineage>
        <taxon>Bacteria</taxon>
        <taxon>Bacillati</taxon>
        <taxon>Actinomycetota</taxon>
        <taxon>Actinomycetes</taxon>
        <taxon>Kitasatosporales</taxon>
        <taxon>Streptomycetaceae</taxon>
        <taxon>Streptomyces</taxon>
    </lineage>
</organism>
<evidence type="ECO:0000256" key="1">
    <source>
        <dbReference type="SAM" id="MobiDB-lite"/>
    </source>
</evidence>
<evidence type="ECO:0000313" key="2">
    <source>
        <dbReference type="EMBL" id="SHK82854.1"/>
    </source>
</evidence>
<dbReference type="AlphaFoldDB" id="A0A9X8MJK7"/>
<dbReference type="RefSeq" id="WP_073442383.1">
    <property type="nucleotide sequence ID" value="NZ_FRBK01000001.1"/>
</dbReference>
<reference evidence="3" key="1">
    <citation type="submission" date="2016-11" db="EMBL/GenBank/DDBJ databases">
        <authorList>
            <person name="Jaros S."/>
            <person name="Januszkiewicz K."/>
            <person name="Wedrychowicz H."/>
        </authorList>
    </citation>
    <scope>NUCLEOTIDE SEQUENCE [LARGE SCALE GENOMIC DNA]</scope>
    <source>
        <strain evidence="3">CGMCC 4.3555</strain>
    </source>
</reference>
<accession>A0A9X8MJK7</accession>
<dbReference type="Proteomes" id="UP000184388">
    <property type="component" value="Unassembled WGS sequence"/>
</dbReference>
<sequence length="111" mass="11458">MPTNIEETTTPNRPDRPAAPTDAPHRTAPATATGKEPPHDAPAATRLPAGIVWTVLLLTCWLCGGHPGLPDNGPARFPATGDAAAVGRPTTHAPPPRPATPDAHDPAPQHD</sequence>
<name>A0A9X8MJK7_9ACTN</name>
<comment type="caution">
    <text evidence="2">The sequence shown here is derived from an EMBL/GenBank/DDBJ whole genome shotgun (WGS) entry which is preliminary data.</text>
</comment>
<feature type="region of interest" description="Disordered" evidence="1">
    <location>
        <begin position="1"/>
        <end position="44"/>
    </location>
</feature>
<protein>
    <submittedName>
        <fullName evidence="2">Uncharacterized protein</fullName>
    </submittedName>
</protein>
<gene>
    <name evidence="2" type="ORF">SAMN05216268_101453</name>
</gene>
<evidence type="ECO:0000313" key="3">
    <source>
        <dbReference type="Proteomes" id="UP000184388"/>
    </source>
</evidence>
<feature type="region of interest" description="Disordered" evidence="1">
    <location>
        <begin position="64"/>
        <end position="111"/>
    </location>
</feature>